<organism evidence="1 2">
    <name type="scientific">Phanerochaete carnosa (strain HHB-10118-sp)</name>
    <name type="common">White-rot fungus</name>
    <name type="synonym">Peniophora carnosa</name>
    <dbReference type="NCBI Taxonomy" id="650164"/>
    <lineage>
        <taxon>Eukaryota</taxon>
        <taxon>Fungi</taxon>
        <taxon>Dikarya</taxon>
        <taxon>Basidiomycota</taxon>
        <taxon>Agaricomycotina</taxon>
        <taxon>Agaricomycetes</taxon>
        <taxon>Polyporales</taxon>
        <taxon>Phanerochaetaceae</taxon>
        <taxon>Phanerochaete</taxon>
    </lineage>
</organism>
<dbReference type="KEGG" id="pco:PHACADRAFT_250663"/>
<gene>
    <name evidence="1" type="ORF">PHACADRAFT_250663</name>
</gene>
<reference evidence="1 2" key="1">
    <citation type="journal article" date="2012" name="BMC Genomics">
        <title>Comparative genomics of the white-rot fungi, Phanerochaete carnosa and P. chrysosporium, to elucidate the genetic basis of the distinct wood types they colonize.</title>
        <authorList>
            <person name="Suzuki H."/>
            <person name="MacDonald J."/>
            <person name="Syed K."/>
            <person name="Salamov A."/>
            <person name="Hori C."/>
            <person name="Aerts A."/>
            <person name="Henrissat B."/>
            <person name="Wiebenga A."/>
            <person name="vanKuyk P.A."/>
            <person name="Barry K."/>
            <person name="Lindquist E."/>
            <person name="LaButti K."/>
            <person name="Lapidus A."/>
            <person name="Lucas S."/>
            <person name="Coutinho P."/>
            <person name="Gong Y."/>
            <person name="Samejima M."/>
            <person name="Mahadevan R."/>
            <person name="Abou-Zaid M."/>
            <person name="de Vries R.P."/>
            <person name="Igarashi K."/>
            <person name="Yadav J.S."/>
            <person name="Grigoriev I.V."/>
            <person name="Master E.R."/>
        </authorList>
    </citation>
    <scope>NUCLEOTIDE SEQUENCE [LARGE SCALE GENOMIC DNA]</scope>
    <source>
        <strain evidence="1 2">HHB-10118-sp</strain>
    </source>
</reference>
<dbReference type="InParanoid" id="K5VAK4"/>
<dbReference type="HOGENOM" id="CLU_2484060_0_0_1"/>
<dbReference type="EMBL" id="JH930469">
    <property type="protein sequence ID" value="EKM59881.1"/>
    <property type="molecule type" value="Genomic_DNA"/>
</dbReference>
<protein>
    <submittedName>
        <fullName evidence="1">Uncharacterized protein</fullName>
    </submittedName>
</protein>
<dbReference type="AlphaFoldDB" id="K5VAK4"/>
<dbReference type="OrthoDB" id="341421at2759"/>
<keyword evidence="2" id="KW-1185">Reference proteome</keyword>
<dbReference type="RefSeq" id="XP_007392433.1">
    <property type="nucleotide sequence ID" value="XM_007392371.1"/>
</dbReference>
<evidence type="ECO:0000313" key="1">
    <source>
        <dbReference type="EMBL" id="EKM59881.1"/>
    </source>
</evidence>
<sequence>MATKNSSQGPVLDLLVIAYGSSASDPAEDSRFTGEDQRRVEVKFAPIVPVEVAGNLRRMQDWAREAVRSLMPEVKHSNHWHCEFCSV</sequence>
<dbReference type="GeneID" id="18914991"/>
<name>K5VAK4_PHACS</name>
<accession>K5VAK4</accession>
<dbReference type="Proteomes" id="UP000008370">
    <property type="component" value="Unassembled WGS sequence"/>
</dbReference>
<proteinExistence type="predicted"/>
<evidence type="ECO:0000313" key="2">
    <source>
        <dbReference type="Proteomes" id="UP000008370"/>
    </source>
</evidence>